<dbReference type="PANTHER" id="PTHR43736:SF1">
    <property type="entry name" value="DIHYDRONEOPTERIN TRIPHOSPHATE DIPHOSPHATASE"/>
    <property type="match status" value="1"/>
</dbReference>
<dbReference type="Pfam" id="PF00293">
    <property type="entry name" value="NUDIX"/>
    <property type="match status" value="1"/>
</dbReference>
<dbReference type="Gene3D" id="3.90.79.10">
    <property type="entry name" value="Nucleoside Triphosphate Pyrophosphohydrolase"/>
    <property type="match status" value="1"/>
</dbReference>
<evidence type="ECO:0000256" key="1">
    <source>
        <dbReference type="ARBA" id="ARBA00005582"/>
    </source>
</evidence>
<dbReference type="InterPro" id="IPR015797">
    <property type="entry name" value="NUDIX_hydrolase-like_dom_sf"/>
</dbReference>
<proteinExistence type="inferred from homology"/>
<keyword evidence="4" id="KW-1185">Reference proteome</keyword>
<keyword evidence="3" id="KW-0378">Hydrolase</keyword>
<sequence length="187" mass="21536">MEYREQIERFVPSCEQEQKDRRLILDYIRLFPDDILTRANEIAHITASGLILNESLDRVLLIHHNIYNTWAWTGGHADGDRDLLAVALKEAREETGVADLRPLTGEMLSLDICPVFGHMKRGRYVCAHQHLNSSYVLIAPENAALTAKPDENSGVQWFSLEEMQTAVNEPYFLEIYLKMIRRARALR</sequence>
<evidence type="ECO:0000313" key="3">
    <source>
        <dbReference type="EMBL" id="MBC8547035.1"/>
    </source>
</evidence>
<dbReference type="SUPFAM" id="SSF55811">
    <property type="entry name" value="Nudix"/>
    <property type="match status" value="1"/>
</dbReference>
<dbReference type="RefSeq" id="WP_249283110.1">
    <property type="nucleotide sequence ID" value="NZ_JACRST010000013.1"/>
</dbReference>
<protein>
    <submittedName>
        <fullName evidence="3">NUDIX hydrolase</fullName>
    </submittedName>
</protein>
<dbReference type="InterPro" id="IPR000086">
    <property type="entry name" value="NUDIX_hydrolase_dom"/>
</dbReference>
<dbReference type="PANTHER" id="PTHR43736">
    <property type="entry name" value="ADP-RIBOSE PYROPHOSPHATASE"/>
    <property type="match status" value="1"/>
</dbReference>
<evidence type="ECO:0000259" key="2">
    <source>
        <dbReference type="PROSITE" id="PS51462"/>
    </source>
</evidence>
<evidence type="ECO:0000313" key="4">
    <source>
        <dbReference type="Proteomes" id="UP000653127"/>
    </source>
</evidence>
<comment type="caution">
    <text evidence="3">The sequence shown here is derived from an EMBL/GenBank/DDBJ whole genome shotgun (WGS) entry which is preliminary data.</text>
</comment>
<dbReference type="EMBL" id="JACRST010000013">
    <property type="protein sequence ID" value="MBC8547035.1"/>
    <property type="molecule type" value="Genomic_DNA"/>
</dbReference>
<reference evidence="3" key="1">
    <citation type="submission" date="2020-08" db="EMBL/GenBank/DDBJ databases">
        <title>Genome public.</title>
        <authorList>
            <person name="Liu C."/>
            <person name="Sun Q."/>
        </authorList>
    </citation>
    <scope>NUCLEOTIDE SEQUENCE</scope>
    <source>
        <strain evidence="3">NSJ-31</strain>
    </source>
</reference>
<dbReference type="AlphaFoldDB" id="A0A926E1F1"/>
<dbReference type="CDD" id="cd03674">
    <property type="entry name" value="NUDIX_Hydrolase"/>
    <property type="match status" value="1"/>
</dbReference>
<dbReference type="GO" id="GO:0016787">
    <property type="term" value="F:hydrolase activity"/>
    <property type="evidence" value="ECO:0007669"/>
    <property type="project" value="UniProtKB-KW"/>
</dbReference>
<organism evidence="3 4">
    <name type="scientific">Ligaoa zhengdingensis</name>
    <dbReference type="NCBI Taxonomy" id="2763658"/>
    <lineage>
        <taxon>Bacteria</taxon>
        <taxon>Bacillati</taxon>
        <taxon>Bacillota</taxon>
        <taxon>Clostridia</taxon>
        <taxon>Eubacteriales</taxon>
        <taxon>Oscillospiraceae</taxon>
        <taxon>Ligaoa</taxon>
    </lineage>
</organism>
<dbReference type="PROSITE" id="PS51462">
    <property type="entry name" value="NUDIX"/>
    <property type="match status" value="1"/>
</dbReference>
<dbReference type="Proteomes" id="UP000653127">
    <property type="component" value="Unassembled WGS sequence"/>
</dbReference>
<name>A0A926E1F1_9FIRM</name>
<accession>A0A926E1F1</accession>
<feature type="domain" description="Nudix hydrolase" evidence="2">
    <location>
        <begin position="42"/>
        <end position="181"/>
    </location>
</feature>
<gene>
    <name evidence="3" type="ORF">H8711_08845</name>
</gene>
<comment type="similarity">
    <text evidence="1">Belongs to the Nudix hydrolase family.</text>
</comment>